<evidence type="ECO:0000313" key="1">
    <source>
        <dbReference type="EMBL" id="SFL97619.1"/>
    </source>
</evidence>
<dbReference type="EMBL" id="FOUB01000008">
    <property type="protein sequence ID" value="SFL97619.1"/>
    <property type="molecule type" value="Genomic_DNA"/>
</dbReference>
<dbReference type="AlphaFoldDB" id="A0A1I4M352"/>
<evidence type="ECO:0000313" key="2">
    <source>
        <dbReference type="Proteomes" id="UP000183287"/>
    </source>
</evidence>
<accession>A0A1I4M352</accession>
<dbReference type="Proteomes" id="UP000183287">
    <property type="component" value="Unassembled WGS sequence"/>
</dbReference>
<keyword evidence="2" id="KW-1185">Reference proteome</keyword>
<reference evidence="2" key="1">
    <citation type="submission" date="2016-10" db="EMBL/GenBank/DDBJ databases">
        <authorList>
            <person name="Varghese N."/>
            <person name="Submissions S."/>
        </authorList>
    </citation>
    <scope>NUCLEOTIDE SEQUENCE [LARGE SCALE GENOMIC DNA]</scope>
    <source>
        <strain evidence="2">Nm44</strain>
    </source>
</reference>
<gene>
    <name evidence="1" type="ORF">SAMN05421863_100854</name>
</gene>
<organism evidence="1 2">
    <name type="scientific">Nitrosomonas communis</name>
    <dbReference type="NCBI Taxonomy" id="44574"/>
    <lineage>
        <taxon>Bacteria</taxon>
        <taxon>Pseudomonadati</taxon>
        <taxon>Pseudomonadota</taxon>
        <taxon>Betaproteobacteria</taxon>
        <taxon>Nitrosomonadales</taxon>
        <taxon>Nitrosomonadaceae</taxon>
        <taxon>Nitrosomonas</taxon>
    </lineage>
</organism>
<protein>
    <submittedName>
        <fullName evidence="1">Uncharacterized protein</fullName>
    </submittedName>
</protein>
<proteinExistence type="predicted"/>
<name>A0A1I4M352_9PROT</name>
<sequence>MFSVMHSKSSELACCNFAGSNPCRAHSGLGVVLVVEKCVAAGMHTVADGNGTCVAIVVKIIYAFYMHSIALHSETKWVDGNRFHLKFSYYVKEESNGSK</sequence>